<dbReference type="Proteomes" id="UP001497535">
    <property type="component" value="Unassembled WGS sequence"/>
</dbReference>
<sequence length="403" mass="46093">MMAAALANAQQQQQKTPQIVNRLPSNNEHLFSNKDKEGVNLINILNMLNRKPVNNDNWHLKSNNHCEDKNEEYKQELNSSFCQQKSLNNKILENNNIKQETSEDNNVATTNIDNKHNLHSVEHLLGTTNNVEETNKTKEKLNEQVACFSSEQLVSINMERLLLSLGTSFSRSELIRLLNNPFGGECFSEWTLERINKVLDKQLNLVRDKTREHLQNISSTNGFALIAEFCCVRCWSIHLNDEGQCQTNFNSCCDGVTNDCVVNDNFCCTLFASFHKDGIYNLLLLGIQKINETTINSVNNFIENVFACFNMLPSTFSTPTNLFIRPKQIAIHLQQQQQKQCSSSFNFIINNNAEFSCNIPTISEIVYGSGSKIKISNKNEEEEKWMERSAILLYNSQEKFNID</sequence>
<evidence type="ECO:0000313" key="2">
    <source>
        <dbReference type="Proteomes" id="UP001497535"/>
    </source>
</evidence>
<protein>
    <submittedName>
        <fullName evidence="1">Uncharacterized protein</fullName>
    </submittedName>
</protein>
<dbReference type="EMBL" id="CAVMJV010000110">
    <property type="protein sequence ID" value="CAK5101790.1"/>
    <property type="molecule type" value="Genomic_DNA"/>
</dbReference>
<evidence type="ECO:0000313" key="1">
    <source>
        <dbReference type="EMBL" id="CAK5101790.1"/>
    </source>
</evidence>
<name>A0ACB1AS21_MELEN</name>
<proteinExistence type="predicted"/>
<organism evidence="1 2">
    <name type="scientific">Meloidogyne enterolobii</name>
    <name type="common">Root-knot nematode worm</name>
    <name type="synonym">Meloidogyne mayaguensis</name>
    <dbReference type="NCBI Taxonomy" id="390850"/>
    <lineage>
        <taxon>Eukaryota</taxon>
        <taxon>Metazoa</taxon>
        <taxon>Ecdysozoa</taxon>
        <taxon>Nematoda</taxon>
        <taxon>Chromadorea</taxon>
        <taxon>Rhabditida</taxon>
        <taxon>Tylenchina</taxon>
        <taxon>Tylenchomorpha</taxon>
        <taxon>Tylenchoidea</taxon>
        <taxon>Meloidogynidae</taxon>
        <taxon>Meloidogyninae</taxon>
        <taxon>Meloidogyne</taxon>
    </lineage>
</organism>
<reference evidence="1" key="1">
    <citation type="submission" date="2023-11" db="EMBL/GenBank/DDBJ databases">
        <authorList>
            <person name="Poullet M."/>
        </authorList>
    </citation>
    <scope>NUCLEOTIDE SEQUENCE</scope>
    <source>
        <strain evidence="1">E1834</strain>
    </source>
</reference>
<gene>
    <name evidence="1" type="ORF">MENTE1834_LOCUS42377</name>
</gene>
<accession>A0ACB1AS21</accession>
<keyword evidence="2" id="KW-1185">Reference proteome</keyword>
<comment type="caution">
    <text evidence="1">The sequence shown here is derived from an EMBL/GenBank/DDBJ whole genome shotgun (WGS) entry which is preliminary data.</text>
</comment>